<dbReference type="PANTHER" id="PTHR39336:SF1">
    <property type="entry name" value="PYRIDOXAMINE PHOSPHATE OXIDASE FAMILY PROTEIN (AFU_ORTHOLOGUE AFUA_6G11440)"/>
    <property type="match status" value="1"/>
</dbReference>
<reference evidence="2 3" key="1">
    <citation type="submission" date="2016-10" db="EMBL/GenBank/DDBJ databases">
        <authorList>
            <person name="de Groot N.N."/>
        </authorList>
    </citation>
    <scope>NUCLEOTIDE SEQUENCE [LARGE SCALE GENOMIC DNA]</scope>
    <source>
        <strain evidence="2 3">ATCC 700224</strain>
    </source>
</reference>
<dbReference type="STRING" id="69960.SAMN05421720_105164"/>
<dbReference type="RefSeq" id="WP_092785209.1">
    <property type="nucleotide sequence ID" value="NZ_FNAP01000005.1"/>
</dbReference>
<feature type="domain" description="Pyridoxamine 5'-phosphate oxidase N-terminal" evidence="1">
    <location>
        <begin position="9"/>
        <end position="134"/>
    </location>
</feature>
<gene>
    <name evidence="2" type="ORF">SAMN05421720_105164</name>
</gene>
<name>A0A1G7BSU4_9PROT</name>
<dbReference type="Gene3D" id="2.30.110.10">
    <property type="entry name" value="Electron Transport, Fmn-binding Protein, Chain A"/>
    <property type="match status" value="1"/>
</dbReference>
<dbReference type="Proteomes" id="UP000199412">
    <property type="component" value="Unassembled WGS sequence"/>
</dbReference>
<evidence type="ECO:0000259" key="1">
    <source>
        <dbReference type="Pfam" id="PF01243"/>
    </source>
</evidence>
<evidence type="ECO:0000313" key="3">
    <source>
        <dbReference type="Proteomes" id="UP000199412"/>
    </source>
</evidence>
<accession>A0A1G7BSU4</accession>
<sequence>MARQYETLTGTHRAFVERQQMFFVASAAATGRVNVSPRGTDCFRIVDDRTVTYLDRTGSGNETAAHLCADGRLTVMFCAFEGAPMILRLYGRGRVLRRGGADYAAMLARHFDGREPIGPRQIVVLDVDLVQTSCGFGVPLYDHRGSRDALDRWAEAKGEEGLLVYQREKNVRSMDGFPTGLFDDTNIESSH</sequence>
<keyword evidence="3" id="KW-1185">Reference proteome</keyword>
<dbReference type="Pfam" id="PF01243">
    <property type="entry name" value="PNPOx_N"/>
    <property type="match status" value="1"/>
</dbReference>
<organism evidence="2 3">
    <name type="scientific">Rhodospira trueperi</name>
    <dbReference type="NCBI Taxonomy" id="69960"/>
    <lineage>
        <taxon>Bacteria</taxon>
        <taxon>Pseudomonadati</taxon>
        <taxon>Pseudomonadota</taxon>
        <taxon>Alphaproteobacteria</taxon>
        <taxon>Rhodospirillales</taxon>
        <taxon>Rhodospirillaceae</taxon>
        <taxon>Rhodospira</taxon>
    </lineage>
</organism>
<dbReference type="OrthoDB" id="115989at2"/>
<dbReference type="SUPFAM" id="SSF50475">
    <property type="entry name" value="FMN-binding split barrel"/>
    <property type="match status" value="1"/>
</dbReference>
<dbReference type="PANTHER" id="PTHR39336">
    <property type="entry name" value="PYRIDOXAMINE PHOSPHATE OXIDASE FAMILY PROTEIN (AFU_ORTHOLOGUE AFUA_6G11440)"/>
    <property type="match status" value="1"/>
</dbReference>
<dbReference type="EMBL" id="FNAP01000005">
    <property type="protein sequence ID" value="SDE30178.1"/>
    <property type="molecule type" value="Genomic_DNA"/>
</dbReference>
<dbReference type="InterPro" id="IPR012349">
    <property type="entry name" value="Split_barrel_FMN-bd"/>
</dbReference>
<proteinExistence type="predicted"/>
<dbReference type="InterPro" id="IPR011576">
    <property type="entry name" value="Pyridox_Oxase_N"/>
</dbReference>
<protein>
    <submittedName>
        <fullName evidence="2">Pyridoxamine 5'-phosphate oxidase</fullName>
    </submittedName>
</protein>
<dbReference type="AlphaFoldDB" id="A0A1G7BSU4"/>
<evidence type="ECO:0000313" key="2">
    <source>
        <dbReference type="EMBL" id="SDE30178.1"/>
    </source>
</evidence>